<feature type="transmembrane region" description="Helical" evidence="2">
    <location>
        <begin position="141"/>
        <end position="160"/>
    </location>
</feature>
<evidence type="ECO:0000256" key="2">
    <source>
        <dbReference type="SAM" id="Phobius"/>
    </source>
</evidence>
<keyword evidence="2" id="KW-1133">Transmembrane helix</keyword>
<proteinExistence type="predicted"/>
<keyword evidence="4" id="KW-1185">Reference proteome</keyword>
<feature type="region of interest" description="Disordered" evidence="1">
    <location>
        <begin position="340"/>
        <end position="377"/>
    </location>
</feature>
<evidence type="ECO:0000313" key="3">
    <source>
        <dbReference type="EMBL" id="RDW67577.1"/>
    </source>
</evidence>
<gene>
    <name evidence="3" type="ORF">BP6252_08973</name>
</gene>
<evidence type="ECO:0000313" key="4">
    <source>
        <dbReference type="Proteomes" id="UP000256645"/>
    </source>
</evidence>
<reference evidence="3 4" key="1">
    <citation type="journal article" date="2018" name="IMA Fungus">
        <title>IMA Genome-F 9: Draft genome sequence of Annulohypoxylon stygium, Aspergillus mulundensis, Berkeleyomyces basicola (syn. Thielaviopsis basicola), Ceratocystis smalleyi, two Cercospora beticola strains, Coleophoma cylindrospora, Fusarium fracticaudum, Phialophora cf. hyalina, and Morchella septimelata.</title>
        <authorList>
            <person name="Wingfield B.D."/>
            <person name="Bills G.F."/>
            <person name="Dong Y."/>
            <person name="Huang W."/>
            <person name="Nel W.J."/>
            <person name="Swalarsk-Parry B.S."/>
            <person name="Vaghefi N."/>
            <person name="Wilken P.M."/>
            <person name="An Z."/>
            <person name="de Beer Z.W."/>
            <person name="De Vos L."/>
            <person name="Chen L."/>
            <person name="Duong T.A."/>
            <person name="Gao Y."/>
            <person name="Hammerbacher A."/>
            <person name="Kikkert J.R."/>
            <person name="Li Y."/>
            <person name="Li H."/>
            <person name="Li K."/>
            <person name="Li Q."/>
            <person name="Liu X."/>
            <person name="Ma X."/>
            <person name="Naidoo K."/>
            <person name="Pethybridge S.J."/>
            <person name="Sun J."/>
            <person name="Steenkamp E.T."/>
            <person name="van der Nest M.A."/>
            <person name="van Wyk S."/>
            <person name="Wingfield M.J."/>
            <person name="Xiong C."/>
            <person name="Yue Q."/>
            <person name="Zhang X."/>
        </authorList>
    </citation>
    <scope>NUCLEOTIDE SEQUENCE [LARGE SCALE GENOMIC DNA]</scope>
    <source>
        <strain evidence="3 4">BP6252</strain>
    </source>
</reference>
<organism evidence="3 4">
    <name type="scientific">Coleophoma cylindrospora</name>
    <dbReference type="NCBI Taxonomy" id="1849047"/>
    <lineage>
        <taxon>Eukaryota</taxon>
        <taxon>Fungi</taxon>
        <taxon>Dikarya</taxon>
        <taxon>Ascomycota</taxon>
        <taxon>Pezizomycotina</taxon>
        <taxon>Leotiomycetes</taxon>
        <taxon>Helotiales</taxon>
        <taxon>Dermateaceae</taxon>
        <taxon>Coleophoma</taxon>
    </lineage>
</organism>
<keyword evidence="2" id="KW-0472">Membrane</keyword>
<dbReference type="Proteomes" id="UP000256645">
    <property type="component" value="Unassembled WGS sequence"/>
</dbReference>
<accession>A0A3D8R0L2</accession>
<comment type="caution">
    <text evidence="3">The sequence shown here is derived from an EMBL/GenBank/DDBJ whole genome shotgun (WGS) entry which is preliminary data.</text>
</comment>
<feature type="transmembrane region" description="Helical" evidence="2">
    <location>
        <begin position="253"/>
        <end position="274"/>
    </location>
</feature>
<dbReference type="EMBL" id="PDLM01000010">
    <property type="protein sequence ID" value="RDW67577.1"/>
    <property type="molecule type" value="Genomic_DNA"/>
</dbReference>
<feature type="transmembrane region" description="Helical" evidence="2">
    <location>
        <begin position="224"/>
        <end position="241"/>
    </location>
</feature>
<dbReference type="OrthoDB" id="3673893at2759"/>
<name>A0A3D8R0L2_9HELO</name>
<evidence type="ECO:0000256" key="1">
    <source>
        <dbReference type="SAM" id="MobiDB-lite"/>
    </source>
</evidence>
<feature type="compositionally biased region" description="Low complexity" evidence="1">
    <location>
        <begin position="364"/>
        <end position="377"/>
    </location>
</feature>
<sequence length="377" mass="42153">MAQLANSKNWVFDVSALMVLISEDEELKYRLSGRSKIEALCAAPVAGLQTYLKSYEILLQTTSYSYFSPYGCKTASLRNMTLDNAIKKAGLLEDGKCTYFQIPQSSSKSKSISSQWIWVTFTWLCMGELLVLCQLGPGTTWIGLTNCVVITGWSAFLRIIERIMVRPASGNESLVTRPDRPDSVVILGRSHSAVIISGSRKDIKAWTANGLIYNQNSSRTLNSVWQAFTRVGTLFVLILAFSTNPNGSTMDQVIFILLNVLGQLNTLMGLWLNAKSCLNLLGKMPDSVENVPSRTCIYASLIRHFKDIKDNGWVDKVNLLPQTDVWSEWRDRVASDTKTDPKELYNSINDEYTRRPRKQMPIDSTKPSLTESSSSDA</sequence>
<dbReference type="AlphaFoldDB" id="A0A3D8R0L2"/>
<protein>
    <submittedName>
        <fullName evidence="3">Uncharacterized protein</fullName>
    </submittedName>
</protein>
<keyword evidence="2" id="KW-0812">Transmembrane</keyword>